<sequence length="62" mass="7109">AYLKAVANNDSIKSWNYLPQAEEFIINYYKIAIPDANDNALFFSSKFTKPETTNDETIPSFQ</sequence>
<dbReference type="Proteomes" id="UP000789901">
    <property type="component" value="Unassembled WGS sequence"/>
</dbReference>
<organism evidence="1 2">
    <name type="scientific">Gigaspora margarita</name>
    <dbReference type="NCBI Taxonomy" id="4874"/>
    <lineage>
        <taxon>Eukaryota</taxon>
        <taxon>Fungi</taxon>
        <taxon>Fungi incertae sedis</taxon>
        <taxon>Mucoromycota</taxon>
        <taxon>Glomeromycotina</taxon>
        <taxon>Glomeromycetes</taxon>
        <taxon>Diversisporales</taxon>
        <taxon>Gigasporaceae</taxon>
        <taxon>Gigaspora</taxon>
    </lineage>
</organism>
<gene>
    <name evidence="1" type="ORF">GMARGA_LOCUS20404</name>
</gene>
<evidence type="ECO:0000313" key="1">
    <source>
        <dbReference type="EMBL" id="CAG8785743.1"/>
    </source>
</evidence>
<feature type="non-terminal residue" evidence="1">
    <location>
        <position position="1"/>
    </location>
</feature>
<proteinExistence type="predicted"/>
<name>A0ABN7VNX3_GIGMA</name>
<keyword evidence="2" id="KW-1185">Reference proteome</keyword>
<comment type="caution">
    <text evidence="1">The sequence shown here is derived from an EMBL/GenBank/DDBJ whole genome shotgun (WGS) entry which is preliminary data.</text>
</comment>
<accession>A0ABN7VNX3</accession>
<reference evidence="1 2" key="1">
    <citation type="submission" date="2021-06" db="EMBL/GenBank/DDBJ databases">
        <authorList>
            <person name="Kallberg Y."/>
            <person name="Tangrot J."/>
            <person name="Rosling A."/>
        </authorList>
    </citation>
    <scope>NUCLEOTIDE SEQUENCE [LARGE SCALE GENOMIC DNA]</scope>
    <source>
        <strain evidence="1 2">120-4 pot B 10/14</strain>
    </source>
</reference>
<dbReference type="EMBL" id="CAJVQB010017857">
    <property type="protein sequence ID" value="CAG8785743.1"/>
    <property type="molecule type" value="Genomic_DNA"/>
</dbReference>
<evidence type="ECO:0000313" key="2">
    <source>
        <dbReference type="Proteomes" id="UP000789901"/>
    </source>
</evidence>
<protein>
    <submittedName>
        <fullName evidence="1">19719_t:CDS:1</fullName>
    </submittedName>
</protein>